<evidence type="ECO:0000256" key="5">
    <source>
        <dbReference type="ARBA" id="ARBA00022692"/>
    </source>
</evidence>
<dbReference type="AlphaFoldDB" id="A0AAD4TCV5"/>
<feature type="chain" id="PRO_5042248581" description="Protein kinase domain-containing protein" evidence="13">
    <location>
        <begin position="31"/>
        <end position="512"/>
    </location>
</feature>
<evidence type="ECO:0000256" key="10">
    <source>
        <dbReference type="ARBA" id="ARBA00022989"/>
    </source>
</evidence>
<dbReference type="Gene3D" id="1.10.510.10">
    <property type="entry name" value="Transferase(Phosphotransferase) domain 1"/>
    <property type="match status" value="1"/>
</dbReference>
<keyword evidence="11" id="KW-0472">Membrane</keyword>
<evidence type="ECO:0000256" key="1">
    <source>
        <dbReference type="ARBA" id="ARBA00004251"/>
    </source>
</evidence>
<dbReference type="InterPro" id="IPR050528">
    <property type="entry name" value="L-type_Lectin-RKs"/>
</dbReference>
<feature type="domain" description="Protein kinase" evidence="14">
    <location>
        <begin position="95"/>
        <end position="441"/>
    </location>
</feature>
<feature type="compositionally biased region" description="Pro residues" evidence="12">
    <location>
        <begin position="284"/>
        <end position="296"/>
    </location>
</feature>
<comment type="similarity">
    <text evidence="2">In the N-terminal section; belongs to the leguminous lectin family.</text>
</comment>
<dbReference type="EMBL" id="JAJJMB010001902">
    <property type="protein sequence ID" value="KAI3954626.1"/>
    <property type="molecule type" value="Genomic_DNA"/>
</dbReference>
<dbReference type="SUPFAM" id="SSF49899">
    <property type="entry name" value="Concanavalin A-like lectins/glucanases"/>
    <property type="match status" value="1"/>
</dbReference>
<dbReference type="InterPro" id="IPR001220">
    <property type="entry name" value="Legume_lectin_dom"/>
</dbReference>
<keyword evidence="8" id="KW-0547">Nucleotide-binding</keyword>
<evidence type="ECO:0000256" key="11">
    <source>
        <dbReference type="ARBA" id="ARBA00023136"/>
    </source>
</evidence>
<evidence type="ECO:0000313" key="15">
    <source>
        <dbReference type="EMBL" id="KAI3954626.1"/>
    </source>
</evidence>
<evidence type="ECO:0000256" key="13">
    <source>
        <dbReference type="SAM" id="SignalP"/>
    </source>
</evidence>
<organism evidence="15 16">
    <name type="scientific">Papaver atlanticum</name>
    <dbReference type="NCBI Taxonomy" id="357466"/>
    <lineage>
        <taxon>Eukaryota</taxon>
        <taxon>Viridiplantae</taxon>
        <taxon>Streptophyta</taxon>
        <taxon>Embryophyta</taxon>
        <taxon>Tracheophyta</taxon>
        <taxon>Spermatophyta</taxon>
        <taxon>Magnoliopsida</taxon>
        <taxon>Ranunculales</taxon>
        <taxon>Papaveraceae</taxon>
        <taxon>Papaveroideae</taxon>
        <taxon>Papaver</taxon>
    </lineage>
</organism>
<reference evidence="15" key="1">
    <citation type="submission" date="2022-04" db="EMBL/GenBank/DDBJ databases">
        <title>A functionally conserved STORR gene fusion in Papaver species that diverged 16.8 million years ago.</title>
        <authorList>
            <person name="Catania T."/>
        </authorList>
    </citation>
    <scope>NUCLEOTIDE SEQUENCE</scope>
    <source>
        <strain evidence="15">S-188037</strain>
    </source>
</reference>
<accession>A0AAD4TCV5</accession>
<dbReference type="InterPro" id="IPR000719">
    <property type="entry name" value="Prot_kinase_dom"/>
</dbReference>
<name>A0AAD4TCV5_9MAGN</name>
<evidence type="ECO:0000256" key="8">
    <source>
        <dbReference type="ARBA" id="ARBA00022741"/>
    </source>
</evidence>
<dbReference type="FunFam" id="2.60.120.200:FF:000112">
    <property type="entry name" value="L-type lectin-domain containing receptor kinase V.9"/>
    <property type="match status" value="1"/>
</dbReference>
<evidence type="ECO:0000256" key="4">
    <source>
        <dbReference type="ARBA" id="ARBA00022475"/>
    </source>
</evidence>
<keyword evidence="4" id="KW-1003">Cell membrane</keyword>
<keyword evidence="5" id="KW-0812">Transmembrane</keyword>
<evidence type="ECO:0000256" key="6">
    <source>
        <dbReference type="ARBA" id="ARBA00022729"/>
    </source>
</evidence>
<dbReference type="PROSITE" id="PS50011">
    <property type="entry name" value="PROTEIN_KINASE_DOM"/>
    <property type="match status" value="1"/>
</dbReference>
<keyword evidence="9" id="KW-0067">ATP-binding</keyword>
<dbReference type="Proteomes" id="UP001202328">
    <property type="component" value="Unassembled WGS sequence"/>
</dbReference>
<feature type="compositionally biased region" description="Polar residues" evidence="12">
    <location>
        <begin position="469"/>
        <end position="512"/>
    </location>
</feature>
<dbReference type="InterPro" id="IPR013320">
    <property type="entry name" value="ConA-like_dom_sf"/>
</dbReference>
<keyword evidence="10" id="KW-1133">Transmembrane helix</keyword>
<dbReference type="SUPFAM" id="SSF56112">
    <property type="entry name" value="Protein kinase-like (PK-like)"/>
    <property type="match status" value="1"/>
</dbReference>
<proteinExistence type="inferred from homology"/>
<dbReference type="InterPro" id="IPR011009">
    <property type="entry name" value="Kinase-like_dom_sf"/>
</dbReference>
<dbReference type="Gene3D" id="2.60.120.200">
    <property type="match status" value="1"/>
</dbReference>
<keyword evidence="16" id="KW-1185">Reference proteome</keyword>
<dbReference type="GO" id="GO:0030246">
    <property type="term" value="F:carbohydrate binding"/>
    <property type="evidence" value="ECO:0007669"/>
    <property type="project" value="UniProtKB-KW"/>
</dbReference>
<evidence type="ECO:0000256" key="3">
    <source>
        <dbReference type="ARBA" id="ARBA00010217"/>
    </source>
</evidence>
<dbReference type="Pfam" id="PF00069">
    <property type="entry name" value="Pkinase"/>
    <property type="match status" value="1"/>
</dbReference>
<feature type="region of interest" description="Disordered" evidence="12">
    <location>
        <begin position="459"/>
        <end position="512"/>
    </location>
</feature>
<dbReference type="SMART" id="SM00220">
    <property type="entry name" value="S_TKc"/>
    <property type="match status" value="1"/>
</dbReference>
<evidence type="ECO:0000313" key="16">
    <source>
        <dbReference type="Proteomes" id="UP001202328"/>
    </source>
</evidence>
<dbReference type="Pfam" id="PF00139">
    <property type="entry name" value="Lectin_legB"/>
    <property type="match status" value="1"/>
</dbReference>
<sequence length="512" mass="55886">MGRSLTKMGIIFSDIVIFLFLLLIQNFADSQRNDIYYNGFKDHFLKFDGDIAQVDPDTGLMRLTDLRSNYQQGHAFYSLPFSFKGNFSFSTTFVFAVASKIGPDELSGQGMAFVIAPQRGLPGSLANEFLGLFSGTNNGKSENRVFAVELDCVYSVLFDTVKGPHVGIDINSLNSFNSTDPGYFTDGKYKHLNLSSGEPMQVWVDYDGIEKKIQVTLAPIDVSKPNVPLLSWSQDLSTIFLDSMYVGFSASTQTVPTYHYILGWSFQINDTAKALNLSSLPELPQSPPPPPPPTKPPNSNSKMLIIALAMNARLGDFGLAKLYDHGADSAPTSRVVGTMGYIAPEMHYGMPSTQTDVYAFGAFLLEFACGRRPNLVAERGLHLVDWVSSSMKENILLSTVDKKLGGEYAEEEILLVLRLGLLCCRFDPTARPTIQKIVQFLSGDASEVDLRSLHTRDEAPVRYVGGGSTSPLSGTHVGSTSSGNDPTASRHSGSPTSVNQASPSVMRNAFTR</sequence>
<dbReference type="CDD" id="cd06899">
    <property type="entry name" value="lectin_legume_LecRK_Arcelin_ConA"/>
    <property type="match status" value="1"/>
</dbReference>
<keyword evidence="6 13" id="KW-0732">Signal</keyword>
<dbReference type="GO" id="GO:0005524">
    <property type="term" value="F:ATP binding"/>
    <property type="evidence" value="ECO:0007669"/>
    <property type="project" value="UniProtKB-KW"/>
</dbReference>
<comment type="similarity">
    <text evidence="3">In the C-terminal section; belongs to the protein kinase superfamily. Ser/Thr protein kinase family.</text>
</comment>
<evidence type="ECO:0000256" key="2">
    <source>
        <dbReference type="ARBA" id="ARBA00008536"/>
    </source>
</evidence>
<evidence type="ECO:0000256" key="12">
    <source>
        <dbReference type="SAM" id="MobiDB-lite"/>
    </source>
</evidence>
<comment type="subcellular location">
    <subcellularLocation>
        <location evidence="1">Cell membrane</location>
        <topology evidence="1">Single-pass type I membrane protein</topology>
    </subcellularLocation>
</comment>
<feature type="signal peptide" evidence="13">
    <location>
        <begin position="1"/>
        <end position="30"/>
    </location>
</feature>
<dbReference type="PANTHER" id="PTHR27007">
    <property type="match status" value="1"/>
</dbReference>
<dbReference type="GO" id="GO:0005886">
    <property type="term" value="C:plasma membrane"/>
    <property type="evidence" value="ECO:0007669"/>
    <property type="project" value="UniProtKB-SubCell"/>
</dbReference>
<feature type="region of interest" description="Disordered" evidence="12">
    <location>
        <begin position="279"/>
        <end position="299"/>
    </location>
</feature>
<keyword evidence="7" id="KW-0430">Lectin</keyword>
<comment type="caution">
    <text evidence="15">The sequence shown here is derived from an EMBL/GenBank/DDBJ whole genome shotgun (WGS) entry which is preliminary data.</text>
</comment>
<evidence type="ECO:0000256" key="7">
    <source>
        <dbReference type="ARBA" id="ARBA00022734"/>
    </source>
</evidence>
<dbReference type="GO" id="GO:0004672">
    <property type="term" value="F:protein kinase activity"/>
    <property type="evidence" value="ECO:0007669"/>
    <property type="project" value="InterPro"/>
</dbReference>
<gene>
    <name evidence="15" type="ORF">MKW98_019757</name>
</gene>
<evidence type="ECO:0000259" key="14">
    <source>
        <dbReference type="PROSITE" id="PS50011"/>
    </source>
</evidence>
<protein>
    <recommendedName>
        <fullName evidence="14">Protein kinase domain-containing protein</fullName>
    </recommendedName>
</protein>
<evidence type="ECO:0000256" key="9">
    <source>
        <dbReference type="ARBA" id="ARBA00022840"/>
    </source>
</evidence>